<organism evidence="1 2">
    <name type="scientific">Pseudomonas fluorescens</name>
    <dbReference type="NCBI Taxonomy" id="294"/>
    <lineage>
        <taxon>Bacteria</taxon>
        <taxon>Pseudomonadati</taxon>
        <taxon>Pseudomonadota</taxon>
        <taxon>Gammaproteobacteria</taxon>
        <taxon>Pseudomonadales</taxon>
        <taxon>Pseudomonadaceae</taxon>
        <taxon>Pseudomonas</taxon>
    </lineage>
</organism>
<dbReference type="Proteomes" id="UP000385207">
    <property type="component" value="Unassembled WGS sequence"/>
</dbReference>
<evidence type="ECO:0000313" key="1">
    <source>
        <dbReference type="EMBL" id="VVP48786.1"/>
    </source>
</evidence>
<dbReference type="EMBL" id="CABVII010000033">
    <property type="protein sequence ID" value="VVP48786.1"/>
    <property type="molecule type" value="Genomic_DNA"/>
</dbReference>
<accession>A0A5E7PG80</accession>
<protein>
    <submittedName>
        <fullName evidence="1">Uncharacterized protein</fullName>
    </submittedName>
</protein>
<reference evidence="1 2" key="1">
    <citation type="submission" date="2019-09" db="EMBL/GenBank/DDBJ databases">
        <authorList>
            <person name="Chandra G."/>
            <person name="Truman W A."/>
        </authorList>
    </citation>
    <scope>NUCLEOTIDE SEQUENCE [LARGE SCALE GENOMIC DNA]</scope>
    <source>
        <strain evidence="1">PS862</strain>
    </source>
</reference>
<gene>
    <name evidence="1" type="ORF">PS862_05276</name>
</gene>
<name>A0A5E7PG80_PSEFL</name>
<sequence length="66" mass="7802">MILILFVKKMTSLRRHKSGAGFHVRPAWAESHEFWSTPEKFCFSSVYHKPDLRMAVEGMLYRIRSC</sequence>
<dbReference type="AlphaFoldDB" id="A0A5E7PG80"/>
<evidence type="ECO:0000313" key="2">
    <source>
        <dbReference type="Proteomes" id="UP000385207"/>
    </source>
</evidence>
<proteinExistence type="predicted"/>